<evidence type="ECO:0000313" key="2">
    <source>
        <dbReference type="EMBL" id="QNA44685.1"/>
    </source>
</evidence>
<organism evidence="2 3">
    <name type="scientific">Lacibacter sediminis</name>
    <dbReference type="NCBI Taxonomy" id="2760713"/>
    <lineage>
        <taxon>Bacteria</taxon>
        <taxon>Pseudomonadati</taxon>
        <taxon>Bacteroidota</taxon>
        <taxon>Chitinophagia</taxon>
        <taxon>Chitinophagales</taxon>
        <taxon>Chitinophagaceae</taxon>
        <taxon>Lacibacter</taxon>
    </lineage>
</organism>
<proteinExistence type="predicted"/>
<dbReference type="EMBL" id="CP060007">
    <property type="protein sequence ID" value="QNA44685.1"/>
    <property type="molecule type" value="Genomic_DNA"/>
</dbReference>
<keyword evidence="1" id="KW-1133">Transmembrane helix</keyword>
<feature type="transmembrane region" description="Helical" evidence="1">
    <location>
        <begin position="64"/>
        <end position="86"/>
    </location>
</feature>
<sequence length="157" mass="17898">MEHQQDVLTEIVTASQIKRSKLLPWWIKIFMWIFLIIGFLIPILLIAAVAGFDTQLAIYGLETNNAFTLTGILLILVFALKGFVSFGMVKEKDWAIKLGAIDAILGIVICVFTSYIYPFISEESASFSLLKFELIFLIPYLIKLLRIKNDWESARAY</sequence>
<feature type="transmembrane region" description="Helical" evidence="1">
    <location>
        <begin position="126"/>
        <end position="145"/>
    </location>
</feature>
<keyword evidence="1" id="KW-0812">Transmembrane</keyword>
<accession>A0A7G5XGT2</accession>
<keyword evidence="1" id="KW-0472">Membrane</keyword>
<reference evidence="3" key="1">
    <citation type="submission" date="2020-08" db="EMBL/GenBank/DDBJ databases">
        <title>Lacibacter sp. S13-6-6 genome sequencing.</title>
        <authorList>
            <person name="Jin L."/>
        </authorList>
    </citation>
    <scope>NUCLEOTIDE SEQUENCE [LARGE SCALE GENOMIC DNA]</scope>
    <source>
        <strain evidence="3">S13-6-6</strain>
    </source>
</reference>
<gene>
    <name evidence="2" type="ORF">H4075_00365</name>
</gene>
<dbReference type="KEGG" id="lacs:H4075_00365"/>
<name>A0A7G5XGT2_9BACT</name>
<feature type="transmembrane region" description="Helical" evidence="1">
    <location>
        <begin position="29"/>
        <end position="52"/>
    </location>
</feature>
<keyword evidence="3" id="KW-1185">Reference proteome</keyword>
<feature type="transmembrane region" description="Helical" evidence="1">
    <location>
        <begin position="98"/>
        <end position="120"/>
    </location>
</feature>
<dbReference type="AlphaFoldDB" id="A0A7G5XGT2"/>
<evidence type="ECO:0000256" key="1">
    <source>
        <dbReference type="SAM" id="Phobius"/>
    </source>
</evidence>
<dbReference type="RefSeq" id="WP_182803085.1">
    <property type="nucleotide sequence ID" value="NZ_CP060007.1"/>
</dbReference>
<evidence type="ECO:0000313" key="3">
    <source>
        <dbReference type="Proteomes" id="UP000515344"/>
    </source>
</evidence>
<dbReference type="Proteomes" id="UP000515344">
    <property type="component" value="Chromosome"/>
</dbReference>
<protein>
    <submittedName>
        <fullName evidence="2">Uncharacterized protein</fullName>
    </submittedName>
</protein>